<accession>A0A0E4FSG2</accession>
<dbReference type="PROSITE" id="PS52053">
    <property type="entry name" value="NEL"/>
    <property type="match status" value="1"/>
</dbReference>
<feature type="domain" description="NEL" evidence="5">
    <location>
        <begin position="1"/>
        <end position="131"/>
    </location>
</feature>
<comment type="similarity">
    <text evidence="4">Belongs to the LRR-containing bacterial E3 ligase family.</text>
</comment>
<keyword evidence="1" id="KW-0433">Leucine-rich repeat</keyword>
<evidence type="ECO:0000256" key="2">
    <source>
        <dbReference type="ARBA" id="ARBA00022737"/>
    </source>
</evidence>
<dbReference type="GO" id="GO:0016567">
    <property type="term" value="P:protein ubiquitination"/>
    <property type="evidence" value="ECO:0007669"/>
    <property type="project" value="InterPro"/>
</dbReference>
<evidence type="ECO:0000256" key="3">
    <source>
        <dbReference type="ARBA" id="ARBA00022786"/>
    </source>
</evidence>
<dbReference type="GO" id="GO:0004842">
    <property type="term" value="F:ubiquitin-protein transferase activity"/>
    <property type="evidence" value="ECO:0007669"/>
    <property type="project" value="UniProtKB-UniRule"/>
</dbReference>
<evidence type="ECO:0000256" key="1">
    <source>
        <dbReference type="ARBA" id="ARBA00022614"/>
    </source>
</evidence>
<evidence type="ECO:0000256" key="4">
    <source>
        <dbReference type="PROSITE-ProRule" id="PRU01398"/>
    </source>
</evidence>
<gene>
    <name evidence="6" type="ORF">NK6_2525</name>
</gene>
<sequence length="131" mass="15108">MNYGNSEFRQAVVEDPRQAARPRLRELFFQMAADACASCQDRITLAWNGMQTARLNADIEDGLYDARLHELLQHARVMFRLEALDGIARETVNVLRRSRPVDETEVYLAYQTRPNYAIHWSCDTSPPTCVF</sequence>
<comment type="PTM">
    <text evidence="4">Ubiquitinated in the presence of host E1 ubiquitin-activating enzyme, E2 ubiquitin-conjugating enzyme and ubiquitin.</text>
</comment>
<keyword evidence="4" id="KW-0964">Secreted</keyword>
<proteinExistence type="inferred from homology"/>
<feature type="active site" description="Glycyl thioester intermediate" evidence="4">
    <location>
        <position position="39"/>
    </location>
</feature>
<name>A0A0E4FSG2_9BRAD</name>
<keyword evidence="3 4" id="KW-0833">Ubl conjugation pathway</keyword>
<evidence type="ECO:0000259" key="5">
    <source>
        <dbReference type="PROSITE" id="PS52053"/>
    </source>
</evidence>
<keyword evidence="4" id="KW-1035">Host cytoplasm</keyword>
<organism evidence="6 7">
    <name type="scientific">Bradyrhizobium diazoefficiens</name>
    <dbReference type="NCBI Taxonomy" id="1355477"/>
    <lineage>
        <taxon>Bacteria</taxon>
        <taxon>Pseudomonadati</taxon>
        <taxon>Pseudomonadota</taxon>
        <taxon>Alphaproteobacteria</taxon>
        <taxon>Hyphomicrobiales</taxon>
        <taxon>Nitrobacteraceae</taxon>
        <taxon>Bradyrhizobium</taxon>
    </lineage>
</organism>
<dbReference type="PANTHER" id="PTHR47114">
    <property type="match status" value="1"/>
</dbReference>
<dbReference type="Pfam" id="PF14496">
    <property type="entry name" value="NEL"/>
    <property type="match status" value="1"/>
</dbReference>
<dbReference type="InterPro" id="IPR029487">
    <property type="entry name" value="NEL_dom"/>
</dbReference>
<dbReference type="Gene3D" id="1.20.58.360">
    <property type="entry name" value="Shigella T3SS effector IpaH defines"/>
    <property type="match status" value="1"/>
</dbReference>
<keyword evidence="4" id="KW-0832">Ubl conjugation</keyword>
<evidence type="ECO:0000313" key="7">
    <source>
        <dbReference type="Proteomes" id="UP000063308"/>
    </source>
</evidence>
<evidence type="ECO:0000313" key="6">
    <source>
        <dbReference type="EMBL" id="BAR55706.1"/>
    </source>
</evidence>
<keyword evidence="4" id="KW-0808">Transferase</keyword>
<dbReference type="InterPro" id="IPR051071">
    <property type="entry name" value="LRR-bact_E3_ubiq_ligases"/>
</dbReference>
<dbReference type="EMBL" id="AP014685">
    <property type="protein sequence ID" value="BAR55706.1"/>
    <property type="molecule type" value="Genomic_DNA"/>
</dbReference>
<reference evidence="6 7" key="1">
    <citation type="submission" date="2014-11" db="EMBL/GenBank/DDBJ databases">
        <title>Symbiosis island explosion on the genome of extra-slow-growing strains of soybean bradyrhizobia with massive insertion sequences.</title>
        <authorList>
            <person name="Iida T."/>
            <person name="Minamisawa K."/>
        </authorList>
    </citation>
    <scope>NUCLEOTIDE SEQUENCE [LARGE SCALE GENOMIC DNA]</scope>
    <source>
        <strain evidence="6 7">NK6</strain>
    </source>
</reference>
<protein>
    <recommendedName>
        <fullName evidence="5">NEL domain-containing protein</fullName>
    </recommendedName>
</protein>
<dbReference type="Proteomes" id="UP000063308">
    <property type="component" value="Chromosome"/>
</dbReference>
<keyword evidence="2" id="KW-0677">Repeat</keyword>
<dbReference type="GO" id="GO:0005576">
    <property type="term" value="C:extracellular region"/>
    <property type="evidence" value="ECO:0007669"/>
    <property type="project" value="UniProtKB-UniRule"/>
</dbReference>
<dbReference type="PANTHER" id="PTHR47114:SF2">
    <property type="entry name" value="OLIGODENDROCYTE-MYELIN GLYCOPROTEIN"/>
    <property type="match status" value="1"/>
</dbReference>
<dbReference type="AlphaFoldDB" id="A0A0E4FSG2"/>